<feature type="compositionally biased region" description="Polar residues" evidence="1">
    <location>
        <begin position="143"/>
        <end position="154"/>
    </location>
</feature>
<feature type="region of interest" description="Disordered" evidence="1">
    <location>
        <begin position="446"/>
        <end position="489"/>
    </location>
</feature>
<dbReference type="AlphaFoldDB" id="A0AAG5DQ98"/>
<evidence type="ECO:0000313" key="3">
    <source>
        <dbReference type="Proteomes" id="UP000075880"/>
    </source>
</evidence>
<dbReference type="Proteomes" id="UP000075880">
    <property type="component" value="Unassembled WGS sequence"/>
</dbReference>
<sequence>MSYIYLLELIVDDVNIFSRQPNSSNDELEQPARGELCVQLQLGNLVRCIVCEKDFGSELELQPRKTGENCLFSYHPANEIGEEPMLRISVHEKSTDGVKKTVGFWEESGRKFIEDLTRSYDDQNGVRRSSRVSRESLHSCSSQRSQPRSKPVSNTWKALHPLKNSEEPGATQIVVGCVVVTIRMSCLGPNVNQKILFGKRDQLEQPVTCYKVDDESVVKCVTMENPNDGQPVAPKASLASIEKSAMEMKEEQPYDEYAAELNGNAICIRVEKDANIAVNIDGDEGAGGCTKGCWTSLTLPDGVYGLKEEFVHRQANACQLPVVRGTLKYPAYHWTGDFMLAKKTTPVTIEDFRKKPDPTRTVGLQACSPADEQLEKQLAGIEICRKGWHDPNVDVFLLKLGKRQEDAGGTNVARHPIEIELRTPKGPSREIRPKETRGVQVLENEFECETASPPRPILPAGGPLASGGDAEVKGKKPAKSAGKGKGKKK</sequence>
<organism evidence="2 3">
    <name type="scientific">Anopheles atroparvus</name>
    <name type="common">European mosquito</name>
    <dbReference type="NCBI Taxonomy" id="41427"/>
    <lineage>
        <taxon>Eukaryota</taxon>
        <taxon>Metazoa</taxon>
        <taxon>Ecdysozoa</taxon>
        <taxon>Arthropoda</taxon>
        <taxon>Hexapoda</taxon>
        <taxon>Insecta</taxon>
        <taxon>Pterygota</taxon>
        <taxon>Neoptera</taxon>
        <taxon>Endopterygota</taxon>
        <taxon>Diptera</taxon>
        <taxon>Nematocera</taxon>
        <taxon>Culicoidea</taxon>
        <taxon>Culicidae</taxon>
        <taxon>Anophelinae</taxon>
        <taxon>Anopheles</taxon>
    </lineage>
</organism>
<reference evidence="2" key="1">
    <citation type="submission" date="2024-04" db="UniProtKB">
        <authorList>
            <consortium name="EnsemblMetazoa"/>
        </authorList>
    </citation>
    <scope>IDENTIFICATION</scope>
    <source>
        <strain evidence="2">EBRO</strain>
    </source>
</reference>
<dbReference type="EnsemblMetazoa" id="ENSAATROPT014129">
    <property type="protein sequence ID" value="ENSAATROPP012879"/>
    <property type="gene ID" value="ENSAATROPG011456"/>
</dbReference>
<proteinExistence type="predicted"/>
<protein>
    <submittedName>
        <fullName evidence="2">Uncharacterized protein</fullName>
    </submittedName>
</protein>
<keyword evidence="3" id="KW-1185">Reference proteome</keyword>
<feature type="compositionally biased region" description="Basic residues" evidence="1">
    <location>
        <begin position="475"/>
        <end position="489"/>
    </location>
</feature>
<feature type="region of interest" description="Disordered" evidence="1">
    <location>
        <begin position="123"/>
        <end position="154"/>
    </location>
</feature>
<evidence type="ECO:0000256" key="1">
    <source>
        <dbReference type="SAM" id="MobiDB-lite"/>
    </source>
</evidence>
<evidence type="ECO:0000313" key="2">
    <source>
        <dbReference type="EnsemblMetazoa" id="ENSAATROPP012879"/>
    </source>
</evidence>
<accession>A0AAG5DQ98</accession>
<name>A0AAG5DQ98_ANOAO</name>